<dbReference type="InterPro" id="IPR011010">
    <property type="entry name" value="DNA_brk_join_enz"/>
</dbReference>
<accession>W1YF73</accession>
<protein>
    <submittedName>
        <fullName evidence="1">Site-specific recombinase, phage integrase family</fullName>
    </submittedName>
</protein>
<comment type="caution">
    <text evidence="1">The sequence shown here is derived from an EMBL/GenBank/DDBJ whole genome shotgun (WGS) entry which is preliminary data.</text>
</comment>
<gene>
    <name evidence="1" type="ORF">Q604_UNBC06321G0001</name>
</gene>
<dbReference type="SUPFAM" id="SSF56349">
    <property type="entry name" value="DNA breaking-rejoining enzymes"/>
    <property type="match status" value="1"/>
</dbReference>
<reference evidence="1" key="1">
    <citation type="submission" date="2013-12" db="EMBL/GenBank/DDBJ databases">
        <title>A Varibaculum cambriense genome reconstructed from a premature infant gut community with otherwise low bacterial novelty that shifts toward anaerobic metabolism during the third week of life.</title>
        <authorList>
            <person name="Brown C.T."/>
            <person name="Sharon I."/>
            <person name="Thomas B.C."/>
            <person name="Castelle C.J."/>
            <person name="Morowitz M.J."/>
            <person name="Banfield J.F."/>
        </authorList>
    </citation>
    <scope>NUCLEOTIDE SEQUENCE</scope>
</reference>
<dbReference type="GO" id="GO:0003677">
    <property type="term" value="F:DNA binding"/>
    <property type="evidence" value="ECO:0007669"/>
    <property type="project" value="InterPro"/>
</dbReference>
<organism evidence="1">
    <name type="scientific">human gut metagenome</name>
    <dbReference type="NCBI Taxonomy" id="408170"/>
    <lineage>
        <taxon>unclassified sequences</taxon>
        <taxon>metagenomes</taxon>
        <taxon>organismal metagenomes</taxon>
    </lineage>
</organism>
<feature type="non-terminal residue" evidence="1">
    <location>
        <position position="1"/>
    </location>
</feature>
<proteinExistence type="predicted"/>
<evidence type="ECO:0000313" key="1">
    <source>
        <dbReference type="EMBL" id="ETJ39799.1"/>
    </source>
</evidence>
<name>W1YF73_9ZZZZ</name>
<dbReference type="EMBL" id="AZMM01006321">
    <property type="protein sequence ID" value="ETJ39799.1"/>
    <property type="molecule type" value="Genomic_DNA"/>
</dbReference>
<feature type="non-terminal residue" evidence="1">
    <location>
        <position position="115"/>
    </location>
</feature>
<dbReference type="AlphaFoldDB" id="W1YF73"/>
<sequence>NNCTPRAFGRFMGEDADVDDVTQEKIETFLAGKGKLTQTWHIKLSGLRSLYQYAISRGIVDVAPLPTISPSRPEAFVPYIYSYDELHNLFQAAKNVSYAKTLYAGDLHIILLLIY</sequence>